<dbReference type="EMBL" id="JAAAIN010003670">
    <property type="protein sequence ID" value="KAG0284618.1"/>
    <property type="molecule type" value="Genomic_DNA"/>
</dbReference>
<organism evidence="2 3">
    <name type="scientific">Linnemannia gamsii</name>
    <dbReference type="NCBI Taxonomy" id="64522"/>
    <lineage>
        <taxon>Eukaryota</taxon>
        <taxon>Fungi</taxon>
        <taxon>Fungi incertae sedis</taxon>
        <taxon>Mucoromycota</taxon>
        <taxon>Mortierellomycotina</taxon>
        <taxon>Mortierellomycetes</taxon>
        <taxon>Mortierellales</taxon>
        <taxon>Mortierellaceae</taxon>
        <taxon>Linnemannia</taxon>
    </lineage>
</organism>
<keyword evidence="3" id="KW-1185">Reference proteome</keyword>
<dbReference type="Proteomes" id="UP000823405">
    <property type="component" value="Unassembled WGS sequence"/>
</dbReference>
<comment type="caution">
    <text evidence="2">The sequence shown here is derived from an EMBL/GenBank/DDBJ whole genome shotgun (WGS) entry which is preliminary data.</text>
</comment>
<gene>
    <name evidence="2" type="ORF">BGZ97_008124</name>
</gene>
<accession>A0A9P6UER6</accession>
<evidence type="ECO:0000313" key="3">
    <source>
        <dbReference type="Proteomes" id="UP000823405"/>
    </source>
</evidence>
<evidence type="ECO:0000313" key="2">
    <source>
        <dbReference type="EMBL" id="KAG0284618.1"/>
    </source>
</evidence>
<reference evidence="2" key="1">
    <citation type="journal article" date="2020" name="Fungal Divers.">
        <title>Resolving the Mortierellaceae phylogeny through synthesis of multi-gene phylogenetics and phylogenomics.</title>
        <authorList>
            <person name="Vandepol N."/>
            <person name="Liber J."/>
            <person name="Desiro A."/>
            <person name="Na H."/>
            <person name="Kennedy M."/>
            <person name="Barry K."/>
            <person name="Grigoriev I.V."/>
            <person name="Miller A.N."/>
            <person name="O'Donnell K."/>
            <person name="Stajich J.E."/>
            <person name="Bonito G."/>
        </authorList>
    </citation>
    <scope>NUCLEOTIDE SEQUENCE</scope>
    <source>
        <strain evidence="2">NVP60</strain>
    </source>
</reference>
<name>A0A9P6UER6_9FUNG</name>
<feature type="non-terminal residue" evidence="2">
    <location>
        <position position="265"/>
    </location>
</feature>
<evidence type="ECO:0000256" key="1">
    <source>
        <dbReference type="SAM" id="MobiDB-lite"/>
    </source>
</evidence>
<sequence>MTSPPAPTTTTTPPTTEDLVLFKSICADFEDILPHDLHDTFSKHLQRPYLNPIITSSPYSSFSSSTPNASHPNQHAKATSMIAHQKLVSGIVWSASLRLIISLSVQITDSILTLSGTRFPINVHFLYLPASPQTYLSDEALRALGIEDMVVVGEHSIAPMASTPLDPVSVSSPPFGNTPFSNSYNTEADGYEDDGSGSNESNGNGVNGGGYGGRNGSYSSTLLRLPLRINGYTTLVARSPADGHFSHLNILGQDFVQLSGANVYF</sequence>
<dbReference type="OrthoDB" id="422081at2759"/>
<protein>
    <submittedName>
        <fullName evidence="2">Uncharacterized protein</fullName>
    </submittedName>
</protein>
<proteinExistence type="predicted"/>
<dbReference type="AlphaFoldDB" id="A0A9P6UER6"/>
<feature type="region of interest" description="Disordered" evidence="1">
    <location>
        <begin position="179"/>
        <end position="211"/>
    </location>
</feature>